<keyword evidence="2" id="KW-0378">Hydrolase</keyword>
<dbReference type="AlphaFoldDB" id="A0A368BKN0"/>
<reference evidence="2 3" key="1">
    <citation type="journal article" date="2018" name="Microbiome">
        <title>Fine metagenomic profile of the Mediterranean stratified and mixed water columns revealed by assembly and recruitment.</title>
        <authorList>
            <person name="Haro-Moreno J.M."/>
            <person name="Lopez-Perez M."/>
            <person name="De La Torre J.R."/>
            <person name="Picazo A."/>
            <person name="Camacho A."/>
            <person name="Rodriguez-Valera F."/>
        </authorList>
    </citation>
    <scope>NUCLEOTIDE SEQUENCE [LARGE SCALE GENOMIC DNA]</scope>
    <source>
        <strain evidence="2">MED-G83</strain>
    </source>
</reference>
<dbReference type="Proteomes" id="UP000252147">
    <property type="component" value="Unassembled WGS sequence"/>
</dbReference>
<dbReference type="InterPro" id="IPR050789">
    <property type="entry name" value="Diverse_Enzym_Activities"/>
</dbReference>
<dbReference type="EMBL" id="QOPD01000008">
    <property type="protein sequence ID" value="RCL37625.1"/>
    <property type="molecule type" value="Genomic_DNA"/>
</dbReference>
<dbReference type="Pfam" id="PF00144">
    <property type="entry name" value="Beta-lactamase"/>
    <property type="match status" value="1"/>
</dbReference>
<dbReference type="InterPro" id="IPR012338">
    <property type="entry name" value="Beta-lactam/transpept-like"/>
</dbReference>
<dbReference type="Gene3D" id="3.40.710.10">
    <property type="entry name" value="DD-peptidase/beta-lactamase superfamily"/>
    <property type="match status" value="1"/>
</dbReference>
<feature type="domain" description="Beta-lactamase-related" evidence="1">
    <location>
        <begin position="43"/>
        <end position="304"/>
    </location>
</feature>
<dbReference type="PANTHER" id="PTHR43283:SF7">
    <property type="entry name" value="BETA-LACTAMASE-RELATED DOMAIN-CONTAINING PROTEIN"/>
    <property type="match status" value="1"/>
</dbReference>
<evidence type="ECO:0000313" key="3">
    <source>
        <dbReference type="Proteomes" id="UP000252147"/>
    </source>
</evidence>
<dbReference type="PANTHER" id="PTHR43283">
    <property type="entry name" value="BETA-LACTAMASE-RELATED"/>
    <property type="match status" value="1"/>
</dbReference>
<accession>A0A368BKN0</accession>
<dbReference type="GO" id="GO:0016787">
    <property type="term" value="F:hydrolase activity"/>
    <property type="evidence" value="ECO:0007669"/>
    <property type="project" value="UniProtKB-KW"/>
</dbReference>
<evidence type="ECO:0000259" key="1">
    <source>
        <dbReference type="Pfam" id="PF00144"/>
    </source>
</evidence>
<sequence>MNRILFGLLVFFTANFSANEPLNQEVKKQLVELIESDDATQAFIMSHNNEIIHEYYGENYSEDDLATSWSIAKTFYAALIGVAIEQDLITFEDLNKPLSFFIPELSRDVKSNITLYNLLAMKTGLAITEYQNEEMFFSKDNLAFAMKVKPNLEQGVVYEYNNVNTMLLNPVIQTIFGKEPHEVLVEEIFKPLGIKKYGLWSDMAGNDMTYYGVDLKPLDFLKFTNLIVDKGEYNGVQLIDPYFINQSIKPLSEGTGEWFGLHWSVRKFNENKTLVGLEVTDGQFAFFVPEENISLVRFTKYFHNYDKGHQIKFGPLEYLLWMPYSWIKYITLMLATEPEPGAAPVDDPNLNFPDTKSLGVSNLNCPFTAPDICPGVNKVQNLIFGLGDVSQPNQ</sequence>
<gene>
    <name evidence="2" type="ORF">DBW97_04495</name>
</gene>
<evidence type="ECO:0000313" key="2">
    <source>
        <dbReference type="EMBL" id="RCL37625.1"/>
    </source>
</evidence>
<name>A0A368BKN0_9GAMM</name>
<proteinExistence type="predicted"/>
<protein>
    <submittedName>
        <fullName evidence="2">Class C beta-lactamase-related serine hydrolase</fullName>
    </submittedName>
</protein>
<organism evidence="2 3">
    <name type="scientific">SAR86 cluster bacterium</name>
    <dbReference type="NCBI Taxonomy" id="2030880"/>
    <lineage>
        <taxon>Bacteria</taxon>
        <taxon>Pseudomonadati</taxon>
        <taxon>Pseudomonadota</taxon>
        <taxon>Gammaproteobacteria</taxon>
        <taxon>SAR86 cluster</taxon>
    </lineage>
</organism>
<dbReference type="InterPro" id="IPR001466">
    <property type="entry name" value="Beta-lactam-related"/>
</dbReference>
<comment type="caution">
    <text evidence="2">The sequence shown here is derived from an EMBL/GenBank/DDBJ whole genome shotgun (WGS) entry which is preliminary data.</text>
</comment>
<dbReference type="SUPFAM" id="SSF56601">
    <property type="entry name" value="beta-lactamase/transpeptidase-like"/>
    <property type="match status" value="1"/>
</dbReference>